<evidence type="ECO:0000313" key="1">
    <source>
        <dbReference type="EMBL" id="KAK9168572.1"/>
    </source>
</evidence>
<evidence type="ECO:0000313" key="2">
    <source>
        <dbReference type="Proteomes" id="UP001420932"/>
    </source>
</evidence>
<proteinExistence type="predicted"/>
<comment type="caution">
    <text evidence="1">The sequence shown here is derived from an EMBL/GenBank/DDBJ whole genome shotgun (WGS) entry which is preliminary data.</text>
</comment>
<sequence length="259" mass="28973">MRASCSNGGVGDMAILDERMEMGWTEVVWRNRGCGVSVMVDLFIKLEAERSRYEKWGTKWDAHLWSQKESKAEVGLHGWLGLKVYALNLLPVSKWAFLVERETFSIKETPLAINPELEAIMETTLAGGDAEMGKLRERDNHTPVVASHAAYSDGRTGVKDNGRMNRHGLSLELVEAANQPLSKQALVQPTIQAFLNHIEKVRINKGDSLQNDGEAFSRNGDSIESEVREEGYDSEEIIEETLEERILDIAIEAPFSENG</sequence>
<organism evidence="1 2">
    <name type="scientific">Stephania yunnanensis</name>
    <dbReference type="NCBI Taxonomy" id="152371"/>
    <lineage>
        <taxon>Eukaryota</taxon>
        <taxon>Viridiplantae</taxon>
        <taxon>Streptophyta</taxon>
        <taxon>Embryophyta</taxon>
        <taxon>Tracheophyta</taxon>
        <taxon>Spermatophyta</taxon>
        <taxon>Magnoliopsida</taxon>
        <taxon>Ranunculales</taxon>
        <taxon>Menispermaceae</taxon>
        <taxon>Menispermoideae</taxon>
        <taxon>Cissampelideae</taxon>
        <taxon>Stephania</taxon>
    </lineage>
</organism>
<dbReference type="EMBL" id="JBBNAF010000001">
    <property type="protein sequence ID" value="KAK9168572.1"/>
    <property type="molecule type" value="Genomic_DNA"/>
</dbReference>
<keyword evidence="2" id="KW-1185">Reference proteome</keyword>
<protein>
    <submittedName>
        <fullName evidence="1">Uncharacterized protein</fullName>
    </submittedName>
</protein>
<dbReference type="Proteomes" id="UP001420932">
    <property type="component" value="Unassembled WGS sequence"/>
</dbReference>
<dbReference type="AlphaFoldDB" id="A0AAP0LE67"/>
<reference evidence="1 2" key="1">
    <citation type="submission" date="2024-01" db="EMBL/GenBank/DDBJ databases">
        <title>Genome assemblies of Stephania.</title>
        <authorList>
            <person name="Yang L."/>
        </authorList>
    </citation>
    <scope>NUCLEOTIDE SEQUENCE [LARGE SCALE GENOMIC DNA]</scope>
    <source>
        <strain evidence="1">YNDBR</strain>
        <tissue evidence="1">Leaf</tissue>
    </source>
</reference>
<gene>
    <name evidence="1" type="ORF">Syun_000712</name>
</gene>
<name>A0AAP0LE67_9MAGN</name>
<accession>A0AAP0LE67</accession>